<dbReference type="EMBL" id="JBCLYO010000003">
    <property type="protein sequence ID" value="KAL0091826.1"/>
    <property type="molecule type" value="Genomic_DNA"/>
</dbReference>
<proteinExistence type="predicted"/>
<feature type="transmembrane region" description="Helical" evidence="1">
    <location>
        <begin position="6"/>
        <end position="28"/>
    </location>
</feature>
<protein>
    <submittedName>
        <fullName evidence="2">Uncharacterized protein</fullName>
    </submittedName>
</protein>
<dbReference type="Proteomes" id="UP001448207">
    <property type="component" value="Unassembled WGS sequence"/>
</dbReference>
<evidence type="ECO:0000313" key="2">
    <source>
        <dbReference type="EMBL" id="KAL0091826.1"/>
    </source>
</evidence>
<reference evidence="2 3" key="1">
    <citation type="submission" date="2024-04" db="EMBL/GenBank/DDBJ databases">
        <title>Symmetric and asymmetric DNA N6-adenine methylation regulates different biological responses in Mucorales.</title>
        <authorList>
            <consortium name="Lawrence Berkeley National Laboratory"/>
            <person name="Lax C."/>
            <person name="Mondo S.J."/>
            <person name="Osorio-Concepcion M."/>
            <person name="Muszewska A."/>
            <person name="Corrochano-Luque M."/>
            <person name="Gutierrez G."/>
            <person name="Riley R."/>
            <person name="Lipzen A."/>
            <person name="Guo J."/>
            <person name="Hundley H."/>
            <person name="Amirebrahimi M."/>
            <person name="Ng V."/>
            <person name="Lorenzo-Gutierrez D."/>
            <person name="Binder U."/>
            <person name="Yang J."/>
            <person name="Song Y."/>
            <person name="Canovas D."/>
            <person name="Navarro E."/>
            <person name="Freitag M."/>
            <person name="Gabaldon T."/>
            <person name="Grigoriev I.V."/>
            <person name="Corrochano L.M."/>
            <person name="Nicolas F.E."/>
            <person name="Garre V."/>
        </authorList>
    </citation>
    <scope>NUCLEOTIDE SEQUENCE [LARGE SCALE GENOMIC DNA]</scope>
    <source>
        <strain evidence="2 3">L51</strain>
    </source>
</reference>
<keyword evidence="1" id="KW-0472">Membrane</keyword>
<evidence type="ECO:0000256" key="1">
    <source>
        <dbReference type="SAM" id="Phobius"/>
    </source>
</evidence>
<evidence type="ECO:0000313" key="3">
    <source>
        <dbReference type="Proteomes" id="UP001448207"/>
    </source>
</evidence>
<keyword evidence="1" id="KW-1133">Transmembrane helix</keyword>
<keyword evidence="3" id="KW-1185">Reference proteome</keyword>
<sequence length="118" mass="13838">MNESVSTFLSFLFLVCLFFCYSITSLYISKARKENTTVSSKTTTSHMLSIIGGTGESVQTMYSCFHMNRCSELEFSDLRVQSIYIYTYKNDELDIRDNSPKFYPRTNHVFQFRLHYVD</sequence>
<keyword evidence="1" id="KW-0812">Transmembrane</keyword>
<name>A0ABR3B768_PHYBL</name>
<organism evidence="2 3">
    <name type="scientific">Phycomyces blakesleeanus</name>
    <dbReference type="NCBI Taxonomy" id="4837"/>
    <lineage>
        <taxon>Eukaryota</taxon>
        <taxon>Fungi</taxon>
        <taxon>Fungi incertae sedis</taxon>
        <taxon>Mucoromycota</taxon>
        <taxon>Mucoromycotina</taxon>
        <taxon>Mucoromycetes</taxon>
        <taxon>Mucorales</taxon>
        <taxon>Phycomycetaceae</taxon>
        <taxon>Phycomyces</taxon>
    </lineage>
</organism>
<gene>
    <name evidence="2" type="ORF">J3Q64DRAFT_1725498</name>
</gene>
<comment type="caution">
    <text evidence="2">The sequence shown here is derived from an EMBL/GenBank/DDBJ whole genome shotgun (WGS) entry which is preliminary data.</text>
</comment>
<accession>A0ABR3B768</accession>